<keyword evidence="2" id="KW-1185">Reference proteome</keyword>
<dbReference type="Proteomes" id="UP000634136">
    <property type="component" value="Unassembled WGS sequence"/>
</dbReference>
<proteinExistence type="predicted"/>
<dbReference type="EMBL" id="JAAIUW010000006">
    <property type="protein sequence ID" value="KAF7828674.1"/>
    <property type="molecule type" value="Genomic_DNA"/>
</dbReference>
<evidence type="ECO:0000313" key="1">
    <source>
        <dbReference type="EMBL" id="KAF7828674.1"/>
    </source>
</evidence>
<organism evidence="1 2">
    <name type="scientific">Senna tora</name>
    <dbReference type="NCBI Taxonomy" id="362788"/>
    <lineage>
        <taxon>Eukaryota</taxon>
        <taxon>Viridiplantae</taxon>
        <taxon>Streptophyta</taxon>
        <taxon>Embryophyta</taxon>
        <taxon>Tracheophyta</taxon>
        <taxon>Spermatophyta</taxon>
        <taxon>Magnoliopsida</taxon>
        <taxon>eudicotyledons</taxon>
        <taxon>Gunneridae</taxon>
        <taxon>Pentapetalae</taxon>
        <taxon>rosids</taxon>
        <taxon>fabids</taxon>
        <taxon>Fabales</taxon>
        <taxon>Fabaceae</taxon>
        <taxon>Caesalpinioideae</taxon>
        <taxon>Cassia clade</taxon>
        <taxon>Senna</taxon>
    </lineage>
</organism>
<reference evidence="1" key="1">
    <citation type="submission" date="2020-09" db="EMBL/GenBank/DDBJ databases">
        <title>Genome-Enabled Discovery of Anthraquinone Biosynthesis in Senna tora.</title>
        <authorList>
            <person name="Kang S.-H."/>
            <person name="Pandey R.P."/>
            <person name="Lee C.-M."/>
            <person name="Sim J.-S."/>
            <person name="Jeong J.-T."/>
            <person name="Choi B.-S."/>
            <person name="Jung M."/>
            <person name="Ginzburg D."/>
            <person name="Zhao K."/>
            <person name="Won S.Y."/>
            <person name="Oh T.-J."/>
            <person name="Yu Y."/>
            <person name="Kim N.-H."/>
            <person name="Lee O.R."/>
            <person name="Lee T.-H."/>
            <person name="Bashyal P."/>
            <person name="Kim T.-S."/>
            <person name="Lee W.-H."/>
            <person name="Kawkins C."/>
            <person name="Kim C.-K."/>
            <person name="Kim J.S."/>
            <person name="Ahn B.O."/>
            <person name="Rhee S.Y."/>
            <person name="Sohng J.K."/>
        </authorList>
    </citation>
    <scope>NUCLEOTIDE SEQUENCE</scope>
    <source>
        <tissue evidence="1">Leaf</tissue>
    </source>
</reference>
<evidence type="ECO:0000313" key="2">
    <source>
        <dbReference type="Proteomes" id="UP000634136"/>
    </source>
</evidence>
<protein>
    <submittedName>
        <fullName evidence="1">Uncharacterized protein</fullName>
    </submittedName>
</protein>
<comment type="caution">
    <text evidence="1">The sequence shown here is derived from an EMBL/GenBank/DDBJ whole genome shotgun (WGS) entry which is preliminary data.</text>
</comment>
<sequence length="95" mass="10772">MNKLAVLILVSASKAYNIPFQFTIFSHSSLATNLGITRQSLNCLVWRVLTGFLYAVMAQVNGTDVLDHEHRRDRGTQAWLRPHAPPSLNSMYRFP</sequence>
<dbReference type="AlphaFoldDB" id="A0A834U2K9"/>
<accession>A0A834U2K9</accession>
<gene>
    <name evidence="1" type="ORF">G2W53_019838</name>
</gene>
<name>A0A834U2K9_9FABA</name>